<evidence type="ECO:0000313" key="3">
    <source>
        <dbReference type="Proteomes" id="UP000037904"/>
    </source>
</evidence>
<dbReference type="AlphaFoldDB" id="A0A0N0V5Z2"/>
<proteinExistence type="predicted"/>
<dbReference type="OrthoDB" id="1022638at2759"/>
<keyword evidence="3" id="KW-1185">Reference proteome</keyword>
<gene>
    <name evidence="2" type="ORF">FLAG1_07914</name>
</gene>
<dbReference type="EMBL" id="JXCE01000210">
    <property type="protein sequence ID" value="KPA39224.1"/>
    <property type="molecule type" value="Genomic_DNA"/>
</dbReference>
<dbReference type="PANTHER" id="PTHR47843">
    <property type="entry name" value="BTB DOMAIN-CONTAINING PROTEIN-RELATED"/>
    <property type="match status" value="1"/>
</dbReference>
<feature type="compositionally biased region" description="Basic and acidic residues" evidence="1">
    <location>
        <begin position="301"/>
        <end position="311"/>
    </location>
</feature>
<evidence type="ECO:0000313" key="2">
    <source>
        <dbReference type="EMBL" id="KPA39224.1"/>
    </source>
</evidence>
<protein>
    <submittedName>
        <fullName evidence="2">Sdr family protein</fullName>
    </submittedName>
</protein>
<accession>A0A0N0V5Z2</accession>
<sequence>MAQSSIMPPDTEPSSPGTWGKSIDEYFEPANEGGSYRYMTFSVQNGYKNFSLDEHRLADYKKFNPNSRHTKRAAAKFTNTQTLKLLRGKAAEVRVGPTPSQDGTWSLPVELISHHSPHLKAHHLWKQGGPINLPEHDPAVFGLFVEWMYYGSYNSSTLPKHPNINAKCWIFGDYLLCTGFKNYALGCLFKEHAAAVFGIPVSFEDVQYVCNTTSSDSKLKRFYLDFVSDHFGDPCWLHGDMSDWERFLQDQPEIRSVLLRKLRFGPPKEPHVKSISMYLEPENLASESPLRNDTNVAGLAVEKEEDKVSEL</sequence>
<comment type="caution">
    <text evidence="2">The sequence shown here is derived from an EMBL/GenBank/DDBJ whole genome shotgun (WGS) entry which is preliminary data.</text>
</comment>
<dbReference type="PANTHER" id="PTHR47843:SF2">
    <property type="entry name" value="BTB DOMAIN-CONTAINING PROTEIN"/>
    <property type="match status" value="1"/>
</dbReference>
<dbReference type="Proteomes" id="UP000037904">
    <property type="component" value="Unassembled WGS sequence"/>
</dbReference>
<name>A0A0N0V5Z2_FUSLA</name>
<evidence type="ECO:0000256" key="1">
    <source>
        <dbReference type="SAM" id="MobiDB-lite"/>
    </source>
</evidence>
<feature type="compositionally biased region" description="Polar residues" evidence="1">
    <location>
        <begin position="1"/>
        <end position="17"/>
    </location>
</feature>
<feature type="region of interest" description="Disordered" evidence="1">
    <location>
        <begin position="289"/>
        <end position="311"/>
    </location>
</feature>
<organism evidence="2 3">
    <name type="scientific">Fusarium langsethiae</name>
    <dbReference type="NCBI Taxonomy" id="179993"/>
    <lineage>
        <taxon>Eukaryota</taxon>
        <taxon>Fungi</taxon>
        <taxon>Dikarya</taxon>
        <taxon>Ascomycota</taxon>
        <taxon>Pezizomycotina</taxon>
        <taxon>Sordariomycetes</taxon>
        <taxon>Hypocreomycetidae</taxon>
        <taxon>Hypocreales</taxon>
        <taxon>Nectriaceae</taxon>
        <taxon>Fusarium</taxon>
    </lineage>
</organism>
<reference evidence="2 3" key="1">
    <citation type="submission" date="2015-04" db="EMBL/GenBank/DDBJ databases">
        <title>The draft genome sequence of Fusarium langsethiae, a T-2/HT-2 mycotoxin producer.</title>
        <authorList>
            <person name="Lysoe E."/>
            <person name="Divon H.H."/>
            <person name="Terzi V."/>
            <person name="Orru L."/>
            <person name="Lamontanara A."/>
            <person name="Kolseth A.-K."/>
            <person name="Frandsen R.J."/>
            <person name="Nielsen K."/>
            <person name="Thrane U."/>
        </authorList>
    </citation>
    <scope>NUCLEOTIDE SEQUENCE [LARGE SCALE GENOMIC DNA]</scope>
    <source>
        <strain evidence="2 3">Fl201059</strain>
    </source>
</reference>
<feature type="region of interest" description="Disordered" evidence="1">
    <location>
        <begin position="1"/>
        <end position="22"/>
    </location>
</feature>